<dbReference type="KEGG" id="npi:G7071_14500"/>
<dbReference type="Gene3D" id="3.40.50.300">
    <property type="entry name" value="P-loop containing nucleotide triphosphate hydrolases"/>
    <property type="match status" value="1"/>
</dbReference>
<sequence length="191" mass="21301">MTDHAEPRTKRPYDKRELHSAPSLVLVNTGHGKGKSTAAFGTVLRSVAREWPTAVVQFIKSGSWHTGEEKISRQIGVDWFTAGDGFSWDSTDLDESRAKAVAAWAFAKDLINAGEHRMILLDEVSYPMNWGWIDADDVAATLRERPTDTSVFLTGREMPQPVIDVADTVTEMVKVKHAFEQGIRARKGIDY</sequence>
<dbReference type="GO" id="GO:0005524">
    <property type="term" value="F:ATP binding"/>
    <property type="evidence" value="ECO:0007669"/>
    <property type="project" value="InterPro"/>
</dbReference>
<dbReference type="Proteomes" id="UP000502035">
    <property type="component" value="Chromosome"/>
</dbReference>
<dbReference type="PANTHER" id="PTHR46638">
    <property type="entry name" value="CORRINOID ADENOSYLTRANSFERASE"/>
    <property type="match status" value="1"/>
</dbReference>
<keyword evidence="1" id="KW-0808">Transferase</keyword>
<accession>A0A6G7YI28</accession>
<evidence type="ECO:0000313" key="2">
    <source>
        <dbReference type="Proteomes" id="UP000502035"/>
    </source>
</evidence>
<dbReference type="Pfam" id="PF02572">
    <property type="entry name" value="CobA_CobO_BtuR"/>
    <property type="match status" value="1"/>
</dbReference>
<evidence type="ECO:0000313" key="1">
    <source>
        <dbReference type="EMBL" id="QIK76453.1"/>
    </source>
</evidence>
<organism evidence="1 2">
    <name type="scientific">Nocardioides piscis</name>
    <dbReference type="NCBI Taxonomy" id="2714938"/>
    <lineage>
        <taxon>Bacteria</taxon>
        <taxon>Bacillati</taxon>
        <taxon>Actinomycetota</taxon>
        <taxon>Actinomycetes</taxon>
        <taxon>Propionibacteriales</taxon>
        <taxon>Nocardioidaceae</taxon>
        <taxon>Nocardioides</taxon>
    </lineage>
</organism>
<dbReference type="InterPro" id="IPR003724">
    <property type="entry name" value="CblAdoTrfase_CobA"/>
</dbReference>
<dbReference type="CDD" id="cd00561">
    <property type="entry name" value="CobA_ACA"/>
    <property type="match status" value="1"/>
</dbReference>
<dbReference type="EMBL" id="CP049866">
    <property type="protein sequence ID" value="QIK76453.1"/>
    <property type="molecule type" value="Genomic_DNA"/>
</dbReference>
<dbReference type="EC" id="2.5.1.17" evidence="1"/>
<dbReference type="InterPro" id="IPR027417">
    <property type="entry name" value="P-loop_NTPase"/>
</dbReference>
<dbReference type="GO" id="GO:0009236">
    <property type="term" value="P:cobalamin biosynthetic process"/>
    <property type="evidence" value="ECO:0007669"/>
    <property type="project" value="InterPro"/>
</dbReference>
<gene>
    <name evidence="1" type="primary">cobO</name>
    <name evidence="1" type="ORF">G7071_14500</name>
</gene>
<proteinExistence type="predicted"/>
<reference evidence="1 2" key="1">
    <citation type="submission" date="2020-03" db="EMBL/GenBank/DDBJ databases">
        <title>Nocardioides sp. nov., isolated from fish.</title>
        <authorList>
            <person name="Hyun D.-W."/>
            <person name="Bae J.-W."/>
        </authorList>
    </citation>
    <scope>NUCLEOTIDE SEQUENCE [LARGE SCALE GENOMIC DNA]</scope>
    <source>
        <strain evidence="1 2">HDW12A</strain>
    </source>
</reference>
<dbReference type="NCBIfam" id="NF004637">
    <property type="entry name" value="PRK05986.1"/>
    <property type="match status" value="1"/>
</dbReference>
<dbReference type="PIRSF" id="PIRSF015617">
    <property type="entry name" value="Adensltrnsf_CobA"/>
    <property type="match status" value="1"/>
</dbReference>
<dbReference type="SUPFAM" id="SSF52540">
    <property type="entry name" value="P-loop containing nucleoside triphosphate hydrolases"/>
    <property type="match status" value="1"/>
</dbReference>
<dbReference type="GO" id="GO:0008817">
    <property type="term" value="F:corrinoid adenosyltransferase activity"/>
    <property type="evidence" value="ECO:0007669"/>
    <property type="project" value="UniProtKB-EC"/>
</dbReference>
<keyword evidence="2" id="KW-1185">Reference proteome</keyword>
<name>A0A6G7YI28_9ACTN</name>
<dbReference type="NCBIfam" id="TIGR00708">
    <property type="entry name" value="cobA"/>
    <property type="match status" value="1"/>
</dbReference>
<protein>
    <submittedName>
        <fullName evidence="1">Cob(I)yrinic acid a,c-diamide adenosyltransferase</fullName>
        <ecNumber evidence="1">2.5.1.17</ecNumber>
    </submittedName>
</protein>
<dbReference type="RefSeq" id="WP_166319905.1">
    <property type="nucleotide sequence ID" value="NZ_CP049866.1"/>
</dbReference>
<dbReference type="AlphaFoldDB" id="A0A6G7YI28"/>
<dbReference type="PANTHER" id="PTHR46638:SF1">
    <property type="entry name" value="CORRINOID ADENOSYLTRANSFERASE"/>
    <property type="match status" value="1"/>
</dbReference>